<dbReference type="KEGG" id="bsto:C0V70_05135"/>
<dbReference type="AlphaFoldDB" id="A0A2K9NRW8"/>
<dbReference type="Proteomes" id="UP000235584">
    <property type="component" value="Chromosome"/>
</dbReference>
<gene>
    <name evidence="1" type="ORF">C0V70_05135</name>
</gene>
<protein>
    <submittedName>
        <fullName evidence="1">Uncharacterized protein</fullName>
    </submittedName>
</protein>
<evidence type="ECO:0000313" key="2">
    <source>
        <dbReference type="Proteomes" id="UP000235584"/>
    </source>
</evidence>
<evidence type="ECO:0000313" key="1">
    <source>
        <dbReference type="EMBL" id="AUN97504.1"/>
    </source>
</evidence>
<name>A0A2K9NRW8_BACTC</name>
<sequence length="268" mass="29609">MQNTKMSPQEFITILHKLLSEKVPTEALITLGSSIATLNFNDWKSVGGNIVMKDLKPIYHSSKKKVISLKELKKNIKEERPKNFFQNLAKNSAEAIKGSIKNATVSIPEAKNRLSDFSKKIVTDYNKLESNEDKGRYILKLSLYASVFAIAFNKGSKQKMLSKSTVPLIVLGITLVVINRVLEQAEGKLEHSPEAKSLASDLRSLLRTLNMGFSSGMTLNVVVDGIVDQKINLSDVDGKTIGSLMPKSIIDNMIYATLMGLFSTEAKT</sequence>
<reference evidence="1 2" key="1">
    <citation type="submission" date="2018-01" db="EMBL/GenBank/DDBJ databases">
        <title>Complete genome sequence of Bacteriovorax stolpii DSM12778.</title>
        <authorList>
            <person name="Tang B."/>
            <person name="Chang J."/>
        </authorList>
    </citation>
    <scope>NUCLEOTIDE SEQUENCE [LARGE SCALE GENOMIC DNA]</scope>
    <source>
        <strain evidence="1 2">DSM 12778</strain>
    </source>
</reference>
<dbReference type="RefSeq" id="WP_102242799.1">
    <property type="nucleotide sequence ID" value="NZ_CP025704.1"/>
</dbReference>
<dbReference type="EMBL" id="CP025704">
    <property type="protein sequence ID" value="AUN97504.1"/>
    <property type="molecule type" value="Genomic_DNA"/>
</dbReference>
<organism evidence="1 2">
    <name type="scientific">Bacteriovorax stolpii</name>
    <name type="common">Bdellovibrio stolpii</name>
    <dbReference type="NCBI Taxonomy" id="960"/>
    <lineage>
        <taxon>Bacteria</taxon>
        <taxon>Pseudomonadati</taxon>
        <taxon>Bdellovibrionota</taxon>
        <taxon>Bacteriovoracia</taxon>
        <taxon>Bacteriovoracales</taxon>
        <taxon>Bacteriovoracaceae</taxon>
        <taxon>Bacteriovorax</taxon>
    </lineage>
</organism>
<keyword evidence="2" id="KW-1185">Reference proteome</keyword>
<accession>A0A2K9NRW8</accession>
<proteinExistence type="predicted"/>